<protein>
    <recommendedName>
        <fullName evidence="1">F-box domain-containing protein</fullName>
    </recommendedName>
</protein>
<dbReference type="AlphaFoldDB" id="A0AAV8TIX7"/>
<dbReference type="Pfam" id="PF12937">
    <property type="entry name" value="F-box-like"/>
    <property type="match status" value="1"/>
</dbReference>
<reference evidence="2 3" key="1">
    <citation type="submission" date="2021-09" db="EMBL/GenBank/DDBJ databases">
        <title>Genomic insights and catalytic innovation underlie evolution of tropane alkaloids biosynthesis.</title>
        <authorList>
            <person name="Wang Y.-J."/>
            <person name="Tian T."/>
            <person name="Huang J.-P."/>
            <person name="Huang S.-X."/>
        </authorList>
    </citation>
    <scope>NUCLEOTIDE SEQUENCE [LARGE SCALE GENOMIC DNA]</scope>
    <source>
        <strain evidence="2">KIB-2018</strain>
        <tissue evidence="2">Leaf</tissue>
    </source>
</reference>
<dbReference type="EMBL" id="JAIWQS010000004">
    <property type="protein sequence ID" value="KAJ8766723.1"/>
    <property type="molecule type" value="Genomic_DNA"/>
</dbReference>
<organism evidence="2 3">
    <name type="scientific">Erythroxylum novogranatense</name>
    <dbReference type="NCBI Taxonomy" id="1862640"/>
    <lineage>
        <taxon>Eukaryota</taxon>
        <taxon>Viridiplantae</taxon>
        <taxon>Streptophyta</taxon>
        <taxon>Embryophyta</taxon>
        <taxon>Tracheophyta</taxon>
        <taxon>Spermatophyta</taxon>
        <taxon>Magnoliopsida</taxon>
        <taxon>eudicotyledons</taxon>
        <taxon>Gunneridae</taxon>
        <taxon>Pentapetalae</taxon>
        <taxon>rosids</taxon>
        <taxon>fabids</taxon>
        <taxon>Malpighiales</taxon>
        <taxon>Erythroxylaceae</taxon>
        <taxon>Erythroxylum</taxon>
    </lineage>
</organism>
<dbReference type="InterPro" id="IPR032675">
    <property type="entry name" value="LRR_dom_sf"/>
</dbReference>
<comment type="caution">
    <text evidence="2">The sequence shown here is derived from an EMBL/GenBank/DDBJ whole genome shotgun (WGS) entry which is preliminary data.</text>
</comment>
<dbReference type="InterPro" id="IPR001810">
    <property type="entry name" value="F-box_dom"/>
</dbReference>
<dbReference type="Proteomes" id="UP001159364">
    <property type="component" value="Linkage Group LG04"/>
</dbReference>
<dbReference type="InterPro" id="IPR044809">
    <property type="entry name" value="AUF1-like"/>
</dbReference>
<dbReference type="SUPFAM" id="SSF52047">
    <property type="entry name" value="RNI-like"/>
    <property type="match status" value="1"/>
</dbReference>
<proteinExistence type="predicted"/>
<name>A0AAV8TIX7_9ROSI</name>
<dbReference type="PANTHER" id="PTHR31215">
    <property type="entry name" value="OS05G0510400 PROTEIN-RELATED"/>
    <property type="match status" value="1"/>
</dbReference>
<sequence length="448" mass="50233">MDDLPPPLIIEILSRLADSTDLARCRVASKSLNALSREVRSINLFCTLPRYFHSRSQESTSAITSFKAVFNALVNNSRSVESVSIGVDKSLAGISYDDVDDESDDLYLTDVMFVKEWLPRVCGDLRSLSISDFWVQSCWRKSDILALISLYCQDLLRLEVKNAWLSVDGLNPIPKLTSLTLEFIRLDDEDLTQVNYCFPGLQVLNLIGVGGLKEPKINLLCLKKCYWTVSNAPLSLAIFAPNLVELKLKCVKPKSLVLETAQLCNLYLSLEKANNMEIKEFRSLENLKLQSANLSALISSFPSNSKITKLVVDSLKVIHPNELMKLSLEGLFDAFPNTRSLVVGSLAWSEMETCFSTSGFRRRVGMTSLKELSAQLVLQDSNVTWWFISCILDECVNLSDVSLLFHHGVDRQSASALIGRCMARQPGVKWRLVMQKEGTEHTWISDGF</sequence>
<accession>A0AAV8TIX7</accession>
<dbReference type="InterPro" id="IPR036047">
    <property type="entry name" value="F-box-like_dom_sf"/>
</dbReference>
<dbReference type="Gene3D" id="3.80.10.10">
    <property type="entry name" value="Ribonuclease Inhibitor"/>
    <property type="match status" value="1"/>
</dbReference>
<evidence type="ECO:0000259" key="1">
    <source>
        <dbReference type="Pfam" id="PF12937"/>
    </source>
</evidence>
<evidence type="ECO:0000313" key="3">
    <source>
        <dbReference type="Proteomes" id="UP001159364"/>
    </source>
</evidence>
<dbReference type="SUPFAM" id="SSF81383">
    <property type="entry name" value="F-box domain"/>
    <property type="match status" value="1"/>
</dbReference>
<gene>
    <name evidence="2" type="ORF">K2173_005334</name>
</gene>
<keyword evidence="3" id="KW-1185">Reference proteome</keyword>
<evidence type="ECO:0000313" key="2">
    <source>
        <dbReference type="EMBL" id="KAJ8766723.1"/>
    </source>
</evidence>
<feature type="domain" description="F-box" evidence="1">
    <location>
        <begin position="1"/>
        <end position="37"/>
    </location>
</feature>